<evidence type="ECO:0000259" key="1">
    <source>
        <dbReference type="Pfam" id="PF05729"/>
    </source>
</evidence>
<protein>
    <recommendedName>
        <fullName evidence="1">NACHT domain-containing protein</fullName>
    </recommendedName>
</protein>
<reference evidence="2" key="2">
    <citation type="submission" date="2020-09" db="EMBL/GenBank/DDBJ databases">
        <authorList>
            <person name="Sun Q."/>
            <person name="Zhou Y."/>
        </authorList>
    </citation>
    <scope>NUCLEOTIDE SEQUENCE</scope>
    <source>
        <strain evidence="2">CGMCC 1.15367</strain>
    </source>
</reference>
<reference evidence="2" key="1">
    <citation type="journal article" date="2014" name="Int. J. Syst. Evol. Microbiol.">
        <title>Complete genome sequence of Corynebacterium casei LMG S-19264T (=DSM 44701T), isolated from a smear-ripened cheese.</title>
        <authorList>
            <consortium name="US DOE Joint Genome Institute (JGI-PGF)"/>
            <person name="Walter F."/>
            <person name="Albersmeier A."/>
            <person name="Kalinowski J."/>
            <person name="Ruckert C."/>
        </authorList>
    </citation>
    <scope>NUCLEOTIDE SEQUENCE</scope>
    <source>
        <strain evidence="2">CGMCC 1.15367</strain>
    </source>
</reference>
<dbReference type="SUPFAM" id="SSF52540">
    <property type="entry name" value="P-loop containing nucleoside triphosphate hydrolases"/>
    <property type="match status" value="1"/>
</dbReference>
<dbReference type="Proteomes" id="UP000644699">
    <property type="component" value="Unassembled WGS sequence"/>
</dbReference>
<dbReference type="Gene3D" id="3.40.50.300">
    <property type="entry name" value="P-loop containing nucleotide triphosphate hydrolases"/>
    <property type="match status" value="1"/>
</dbReference>
<proteinExistence type="predicted"/>
<name>A0A917EDS3_9HYPH</name>
<gene>
    <name evidence="2" type="ORF">GCM10011390_48510</name>
</gene>
<accession>A0A917EDS3</accession>
<feature type="domain" description="NACHT" evidence="1">
    <location>
        <begin position="139"/>
        <end position="288"/>
    </location>
</feature>
<dbReference type="EMBL" id="BMIQ01000012">
    <property type="protein sequence ID" value="GGE23379.1"/>
    <property type="molecule type" value="Genomic_DNA"/>
</dbReference>
<dbReference type="Pfam" id="PF05729">
    <property type="entry name" value="NACHT"/>
    <property type="match status" value="1"/>
</dbReference>
<sequence length="708" mass="79269">MIDTESDIRILIEMTERRDLNKVREDVNKLLTAKNALLAESGEFARCFCVVNGTVTKSMVEAGAPHKIKVVSFQSFARTFYDFATYRIARESAPFGSAVDPLTGRRDESDYVAVRYEHLAHRTELTAKDVTDLLLAGKRVVLLGEYGSGKSRCLREVFFQLAAQAEALQNYPVGIDLREMWGVKRGIELLRRHLEDLGLDALQKPAIRALNTDSLILLFDGFDELGSQSWSNDNDKLRAIRAKSLEGVKDLISRTTGGVLITGREHYFNNNEEMFAALGMSKNSAVVLRCKSEFSEAETSEFFRRLEAEIDLPQWLPRRPLICQTIVNLSEDDIDRMFGDEQDEAEFWEHFIHVLCERDARIHISFDASTIELILIQLARLTRTRPANVGPITLADTQTAFEAVVGQQPVEEAAVMLQRLPALGRVKAESNDRQFIDVYILDGLRAKDIANLTRTDDAARHSQTNGIKYVNPLNDLGQKVLSHHIGDRNLEFLQLAKRALTGSNRVLACDIVASLLRGRLASLDFGGLTIDDGLFVKLNLSKTLPSNLRVTNSVLGDFTLPSAPPPNTSFENCLAERVFGIASANAVPAWIKGFSADHYDSVESVSRIRQIGLSPEQEVLVAIIRKVFFQKGAGRKEEALTRGLGKFAPSSKVEKIINLLMREGVLERFRGNEGWVYTPKRPLAARMKTMLYELRTSRDPIWQAVSTL</sequence>
<organism evidence="2 3">
    <name type="scientific">Aureimonas endophytica</name>
    <dbReference type="NCBI Taxonomy" id="2027858"/>
    <lineage>
        <taxon>Bacteria</taxon>
        <taxon>Pseudomonadati</taxon>
        <taxon>Pseudomonadota</taxon>
        <taxon>Alphaproteobacteria</taxon>
        <taxon>Hyphomicrobiales</taxon>
        <taxon>Aurantimonadaceae</taxon>
        <taxon>Aureimonas</taxon>
    </lineage>
</organism>
<dbReference type="AlphaFoldDB" id="A0A917EDS3"/>
<dbReference type="InterPro" id="IPR027417">
    <property type="entry name" value="P-loop_NTPase"/>
</dbReference>
<evidence type="ECO:0000313" key="2">
    <source>
        <dbReference type="EMBL" id="GGE23379.1"/>
    </source>
</evidence>
<dbReference type="RefSeq" id="WP_210318570.1">
    <property type="nucleotide sequence ID" value="NZ_BMIQ01000012.1"/>
</dbReference>
<comment type="caution">
    <text evidence="2">The sequence shown here is derived from an EMBL/GenBank/DDBJ whole genome shotgun (WGS) entry which is preliminary data.</text>
</comment>
<keyword evidence="3" id="KW-1185">Reference proteome</keyword>
<evidence type="ECO:0000313" key="3">
    <source>
        <dbReference type="Proteomes" id="UP000644699"/>
    </source>
</evidence>
<dbReference type="InterPro" id="IPR007111">
    <property type="entry name" value="NACHT_NTPase"/>
</dbReference>